<keyword evidence="2" id="KW-0808">Transferase</keyword>
<feature type="signal peptide" evidence="1">
    <location>
        <begin position="1"/>
        <end position="19"/>
    </location>
</feature>
<dbReference type="GO" id="GO:0016740">
    <property type="term" value="F:transferase activity"/>
    <property type="evidence" value="ECO:0007669"/>
    <property type="project" value="UniProtKB-KW"/>
</dbReference>
<sequence length="46" mass="4482">MTAGRLAVLAATCAGAWLAAAPAAWPPASPPAVPAPRTYQIAAAPL</sequence>
<evidence type="ECO:0000313" key="2">
    <source>
        <dbReference type="EMBL" id="NMU93922.1"/>
    </source>
</evidence>
<protein>
    <submittedName>
        <fullName evidence="2">Dihydrolipoamide succinyltransferase</fullName>
    </submittedName>
</protein>
<proteinExistence type="predicted"/>
<dbReference type="EMBL" id="JABBZE010001010">
    <property type="protein sequence ID" value="NMU93922.1"/>
    <property type="molecule type" value="Genomic_DNA"/>
</dbReference>
<name>A0A848NSC2_9BURK</name>
<dbReference type="AlphaFoldDB" id="A0A848NSC2"/>
<reference evidence="2 3" key="1">
    <citation type="submission" date="2020-04" db="EMBL/GenBank/DDBJ databases">
        <title>Achromobacter ruhlandii genome sequencing and assembly.</title>
        <authorList>
            <person name="Martins R.C.R."/>
            <person name="Perdigao-Neto L.V."/>
            <person name="Levin A.S.S."/>
            <person name="Costa S.F."/>
        </authorList>
    </citation>
    <scope>NUCLEOTIDE SEQUENCE [LARGE SCALE GENOMIC DNA]</scope>
    <source>
        <strain evidence="2 3">9035ralo</strain>
    </source>
</reference>
<keyword evidence="1" id="KW-0732">Signal</keyword>
<feature type="non-terminal residue" evidence="2">
    <location>
        <position position="46"/>
    </location>
</feature>
<evidence type="ECO:0000313" key="3">
    <source>
        <dbReference type="Proteomes" id="UP000542405"/>
    </source>
</evidence>
<dbReference type="Proteomes" id="UP000542405">
    <property type="component" value="Unassembled WGS sequence"/>
</dbReference>
<gene>
    <name evidence="2" type="ORF">HGQ98_32600</name>
</gene>
<comment type="caution">
    <text evidence="2">The sequence shown here is derived from an EMBL/GenBank/DDBJ whole genome shotgun (WGS) entry which is preliminary data.</text>
</comment>
<feature type="chain" id="PRO_5032423080" evidence="1">
    <location>
        <begin position="20"/>
        <end position="46"/>
    </location>
</feature>
<evidence type="ECO:0000256" key="1">
    <source>
        <dbReference type="SAM" id="SignalP"/>
    </source>
</evidence>
<accession>A0A848NSC2</accession>
<organism evidence="2 3">
    <name type="scientific">Achromobacter ruhlandii</name>
    <dbReference type="NCBI Taxonomy" id="72557"/>
    <lineage>
        <taxon>Bacteria</taxon>
        <taxon>Pseudomonadati</taxon>
        <taxon>Pseudomonadota</taxon>
        <taxon>Betaproteobacteria</taxon>
        <taxon>Burkholderiales</taxon>
        <taxon>Alcaligenaceae</taxon>
        <taxon>Achromobacter</taxon>
    </lineage>
</organism>